<dbReference type="EMBL" id="JAMQJY010000001">
    <property type="protein sequence ID" value="MCM2675159.1"/>
    <property type="molecule type" value="Genomic_DNA"/>
</dbReference>
<accession>A0ABT0XH00</accession>
<keyword evidence="3" id="KW-1185">Reference proteome</keyword>
<dbReference type="InterPro" id="IPR053135">
    <property type="entry name" value="AKR2_Oxidoreductase"/>
</dbReference>
<gene>
    <name evidence="2" type="ORF">NDM98_06420</name>
</gene>
<sequence length="305" mass="34609">MKTRQLGSSDLVVSELGLGAMSLGKEPNNAKSIIDEALNQGVNYIDTADLYDMGENEELIGQAIKSRRKELILATKAGNRFEKGKEGWEWDPSKKHIQQAVKDSLRRLQTDYIDLYQLHGGTIDDPIDETIEAFEELKQEGVIREYGISSIRPNVIREYLTKSSIVSVMMQYSLLDRRPEEWFDLLSKHQVSVVTRGPIAKGILSKRPLQSSKSISEKGYLTYSLNELEELRKQLSEHFGQERSLVEIAFHYNLSQVPVASVIAGASSVEQMRENVQAINGNPLTVEEINWLKTRTKADLYEQHR</sequence>
<dbReference type="PANTHER" id="PTHR43312:SF1">
    <property type="entry name" value="NADP-DEPENDENT OXIDOREDUCTASE DOMAIN-CONTAINING PROTEIN"/>
    <property type="match status" value="1"/>
</dbReference>
<dbReference type="InterPro" id="IPR020471">
    <property type="entry name" value="AKR"/>
</dbReference>
<comment type="caution">
    <text evidence="2">The sequence shown here is derived from an EMBL/GenBank/DDBJ whole genome shotgun (WGS) entry which is preliminary data.</text>
</comment>
<evidence type="ECO:0000313" key="2">
    <source>
        <dbReference type="EMBL" id="MCM2675159.1"/>
    </source>
</evidence>
<reference evidence="2" key="1">
    <citation type="submission" date="2022-06" db="EMBL/GenBank/DDBJ databases">
        <title>Alkalicoccobacillus porphyridii sp. nov., isolated from a marine red alga, Porphyridium purpureum and reclassification of Shouchella plakortidis and Shouchella gibsonii as Alkalicoccobacillus plakortidis comb. nov. and Alkalicoccobacillus gibsonii comb. nov.</title>
        <authorList>
            <person name="Kim K.H."/>
            <person name="Lee J.K."/>
            <person name="Han D.M."/>
            <person name="Baek J.H."/>
            <person name="Jeon C.O."/>
        </authorList>
    </citation>
    <scope>NUCLEOTIDE SEQUENCE</scope>
    <source>
        <strain evidence="2">DSM 19153</strain>
    </source>
</reference>
<dbReference type="CDD" id="cd19086">
    <property type="entry name" value="AKR_AKR11C1"/>
    <property type="match status" value="1"/>
</dbReference>
<evidence type="ECO:0000313" key="3">
    <source>
        <dbReference type="Proteomes" id="UP001203665"/>
    </source>
</evidence>
<protein>
    <submittedName>
        <fullName evidence="2">Aldo/keto reductase</fullName>
    </submittedName>
</protein>
<dbReference type="PRINTS" id="PR00069">
    <property type="entry name" value="ALDKETRDTASE"/>
</dbReference>
<dbReference type="InterPro" id="IPR036812">
    <property type="entry name" value="NAD(P)_OxRdtase_dom_sf"/>
</dbReference>
<name>A0ABT0XH00_9BACI</name>
<dbReference type="Gene3D" id="3.20.20.100">
    <property type="entry name" value="NADP-dependent oxidoreductase domain"/>
    <property type="match status" value="1"/>
</dbReference>
<organism evidence="2 3">
    <name type="scientific">Alkalicoccobacillus plakortidis</name>
    <dbReference type="NCBI Taxonomy" id="444060"/>
    <lineage>
        <taxon>Bacteria</taxon>
        <taxon>Bacillati</taxon>
        <taxon>Bacillota</taxon>
        <taxon>Bacilli</taxon>
        <taxon>Bacillales</taxon>
        <taxon>Bacillaceae</taxon>
        <taxon>Alkalicoccobacillus</taxon>
    </lineage>
</organism>
<dbReference type="InterPro" id="IPR023210">
    <property type="entry name" value="NADP_OxRdtase_dom"/>
</dbReference>
<dbReference type="Proteomes" id="UP001203665">
    <property type="component" value="Unassembled WGS sequence"/>
</dbReference>
<feature type="domain" description="NADP-dependent oxidoreductase" evidence="1">
    <location>
        <begin position="15"/>
        <end position="291"/>
    </location>
</feature>
<dbReference type="PANTHER" id="PTHR43312">
    <property type="entry name" value="D-THREO-ALDOSE 1-DEHYDROGENASE"/>
    <property type="match status" value="1"/>
</dbReference>
<dbReference type="SUPFAM" id="SSF51430">
    <property type="entry name" value="NAD(P)-linked oxidoreductase"/>
    <property type="match status" value="1"/>
</dbReference>
<proteinExistence type="predicted"/>
<dbReference type="Pfam" id="PF00248">
    <property type="entry name" value="Aldo_ket_red"/>
    <property type="match status" value="1"/>
</dbReference>
<dbReference type="RefSeq" id="WP_251605507.1">
    <property type="nucleotide sequence ID" value="NZ_JAMQJY010000001.1"/>
</dbReference>
<evidence type="ECO:0000259" key="1">
    <source>
        <dbReference type="Pfam" id="PF00248"/>
    </source>
</evidence>